<proteinExistence type="predicted"/>
<keyword evidence="3" id="KW-1185">Reference proteome</keyword>
<dbReference type="Proteomes" id="UP001174691">
    <property type="component" value="Unassembled WGS sequence"/>
</dbReference>
<evidence type="ECO:0000313" key="3">
    <source>
        <dbReference type="Proteomes" id="UP001174691"/>
    </source>
</evidence>
<dbReference type="Pfam" id="PF00106">
    <property type="entry name" value="adh_short"/>
    <property type="match status" value="1"/>
</dbReference>
<name>A0AA38S6E6_9PEZI</name>
<gene>
    <name evidence="2" type="ORF">NKR19_g4924</name>
</gene>
<dbReference type="InterPro" id="IPR036291">
    <property type="entry name" value="NAD(P)-bd_dom_sf"/>
</dbReference>
<comment type="caution">
    <text evidence="2">The sequence shown here is derived from an EMBL/GenBank/DDBJ whole genome shotgun (WGS) entry which is preliminary data.</text>
</comment>
<dbReference type="SUPFAM" id="SSF51735">
    <property type="entry name" value="NAD(P)-binding Rossmann-fold domains"/>
    <property type="match status" value="1"/>
</dbReference>
<evidence type="ECO:0000313" key="2">
    <source>
        <dbReference type="EMBL" id="KAJ9151524.1"/>
    </source>
</evidence>
<dbReference type="PRINTS" id="PR00081">
    <property type="entry name" value="GDHRDH"/>
</dbReference>
<reference evidence="2" key="1">
    <citation type="submission" date="2022-07" db="EMBL/GenBank/DDBJ databases">
        <title>Fungi with potential for degradation of polypropylene.</title>
        <authorList>
            <person name="Gostincar C."/>
        </authorList>
    </citation>
    <scope>NUCLEOTIDE SEQUENCE</scope>
    <source>
        <strain evidence="2">EXF-13287</strain>
    </source>
</reference>
<dbReference type="PANTHER" id="PTHR43157">
    <property type="entry name" value="PHOSPHATIDYLINOSITOL-GLYCAN BIOSYNTHESIS CLASS F PROTEIN-RELATED"/>
    <property type="match status" value="1"/>
</dbReference>
<accession>A0AA38S6E6</accession>
<dbReference type="InterPro" id="IPR002347">
    <property type="entry name" value="SDR_fam"/>
</dbReference>
<evidence type="ECO:0000256" key="1">
    <source>
        <dbReference type="ARBA" id="ARBA00023002"/>
    </source>
</evidence>
<protein>
    <submittedName>
        <fullName evidence="2">NAD(P)-binding protein</fullName>
    </submittedName>
</protein>
<dbReference type="AlphaFoldDB" id="A0AA38S6E6"/>
<dbReference type="Gene3D" id="3.40.50.720">
    <property type="entry name" value="NAD(P)-binding Rossmann-like Domain"/>
    <property type="match status" value="1"/>
</dbReference>
<dbReference type="PANTHER" id="PTHR43157:SF35">
    <property type="entry name" value="DEHYDROGENASE_REDUCTASE FAMILY PROTEIN, PUTATIVE-RELATED"/>
    <property type="match status" value="1"/>
</dbReference>
<organism evidence="2 3">
    <name type="scientific">Coniochaeta hoffmannii</name>
    <dbReference type="NCBI Taxonomy" id="91930"/>
    <lineage>
        <taxon>Eukaryota</taxon>
        <taxon>Fungi</taxon>
        <taxon>Dikarya</taxon>
        <taxon>Ascomycota</taxon>
        <taxon>Pezizomycotina</taxon>
        <taxon>Sordariomycetes</taxon>
        <taxon>Sordariomycetidae</taxon>
        <taxon>Coniochaetales</taxon>
        <taxon>Coniochaetaceae</taxon>
        <taxon>Coniochaeta</taxon>
    </lineage>
</organism>
<dbReference type="EMBL" id="JANBVN010000064">
    <property type="protein sequence ID" value="KAJ9151524.1"/>
    <property type="molecule type" value="Genomic_DNA"/>
</dbReference>
<sequence length="342" mass="37069">MSAHLEKKASSQASFFAVIRRLFHSIPPIPSDITLAGKTALVTGANVGLGLECCRDFLKLRPARLIMAVRSLKKGDAAAQSLRADFPNTEIDVWEVNLVSFASVQAFAARCDKELDRVDVAVLNAGFGTAKFARAEEGRRRELTLQVNYLSTALLALLLLPKMRPTVSSPDPGRLTIVSSDAALGMKLKDPGSGTILDSLDKPESFSGFLQYSYSKLLITMFTAKLAQVVDPAEVIINSCNPSATKGTGFLVNIESVFVKALMGAWMSLMGRTTVEAARAYVLSSLVLGKESHGSFTDWEIRAWPVMMYGEAGSRMVDRVWGETLDELSFAGVDGILKDLKP</sequence>
<dbReference type="GO" id="GO:0016491">
    <property type="term" value="F:oxidoreductase activity"/>
    <property type="evidence" value="ECO:0007669"/>
    <property type="project" value="UniProtKB-KW"/>
</dbReference>
<keyword evidence="1" id="KW-0560">Oxidoreductase</keyword>